<evidence type="ECO:0000313" key="2">
    <source>
        <dbReference type="Proteomes" id="UP000001401"/>
    </source>
</evidence>
<dbReference type="HOGENOM" id="CLU_2767157_0_0_9"/>
<accession>E6TZL5</accession>
<protein>
    <submittedName>
        <fullName evidence="1">Uncharacterized protein</fullName>
    </submittedName>
</protein>
<dbReference type="eggNOG" id="ENOG5030D7Y">
    <property type="taxonomic scope" value="Bacteria"/>
</dbReference>
<proteinExistence type="predicted"/>
<name>E6TZL5_EVAC2</name>
<dbReference type="AlphaFoldDB" id="E6TZL5"/>
<sequence>MSSDNLSKKEQEKIVEKLISSLDEMGPEDELDEELYDQLDSDHQQQVDDAIREFADAAIGSDTWDSDEW</sequence>
<dbReference type="RefSeq" id="WP_013489652.1">
    <property type="nucleotide sequence ID" value="NC_014829.1"/>
</dbReference>
<dbReference type="KEGG" id="bco:Bcell_3077"/>
<dbReference type="Proteomes" id="UP000001401">
    <property type="component" value="Chromosome"/>
</dbReference>
<evidence type="ECO:0000313" key="1">
    <source>
        <dbReference type="EMBL" id="ADU31321.1"/>
    </source>
</evidence>
<keyword evidence="2" id="KW-1185">Reference proteome</keyword>
<reference evidence="1" key="1">
    <citation type="submission" date="2010-12" db="EMBL/GenBank/DDBJ databases">
        <title>Complete sequence of Bacillus cellulosilyticus DSM 2522.</title>
        <authorList>
            <consortium name="US DOE Joint Genome Institute"/>
            <person name="Lucas S."/>
            <person name="Copeland A."/>
            <person name="Lapidus A."/>
            <person name="Cheng J.-F."/>
            <person name="Bruce D."/>
            <person name="Goodwin L."/>
            <person name="Pitluck S."/>
            <person name="Chertkov O."/>
            <person name="Detter J.C."/>
            <person name="Han C."/>
            <person name="Tapia R."/>
            <person name="Land M."/>
            <person name="Hauser L."/>
            <person name="Jeffries C."/>
            <person name="Kyrpides N."/>
            <person name="Ivanova N."/>
            <person name="Mikhailova N."/>
            <person name="Brumm P."/>
            <person name="Mead D."/>
            <person name="Woyke T."/>
        </authorList>
    </citation>
    <scope>NUCLEOTIDE SEQUENCE [LARGE SCALE GENOMIC DNA]</scope>
    <source>
        <strain evidence="1">DSM 2522</strain>
    </source>
</reference>
<organism evidence="1 2">
    <name type="scientific">Evansella cellulosilytica (strain ATCC 21833 / DSM 2522 / FERM P-1141 / JCM 9156 / N-4)</name>
    <name type="common">Bacillus cellulosilyticus</name>
    <dbReference type="NCBI Taxonomy" id="649639"/>
    <lineage>
        <taxon>Bacteria</taxon>
        <taxon>Bacillati</taxon>
        <taxon>Bacillota</taxon>
        <taxon>Bacilli</taxon>
        <taxon>Bacillales</taxon>
        <taxon>Bacillaceae</taxon>
        <taxon>Evansella</taxon>
    </lineage>
</organism>
<dbReference type="EMBL" id="CP002394">
    <property type="protein sequence ID" value="ADU31321.1"/>
    <property type="molecule type" value="Genomic_DNA"/>
</dbReference>
<gene>
    <name evidence="1" type="ordered locus">Bcell_3077</name>
</gene>